<gene>
    <name evidence="1" type="ORF">SBA5_760024</name>
</gene>
<proteinExistence type="predicted"/>
<dbReference type="EMBL" id="OKRB01000137">
    <property type="protein sequence ID" value="SPE30196.1"/>
    <property type="molecule type" value="Genomic_DNA"/>
</dbReference>
<sequence length="74" mass="7750">MRVSCAPTTGKALSDGSQTLSLAFTPPDSHFHAVSLNLESAVPESAVDAHSGFSHRRQMDPSTQANTVIGISIL</sequence>
<reference evidence="2" key="1">
    <citation type="submission" date="2018-02" db="EMBL/GenBank/DDBJ databases">
        <authorList>
            <person name="Hausmann B."/>
        </authorList>
    </citation>
    <scope>NUCLEOTIDE SEQUENCE [LARGE SCALE GENOMIC DNA]</scope>
    <source>
        <strain evidence="2">Peat soil MAG SbA5</strain>
    </source>
</reference>
<organism evidence="1 2">
    <name type="scientific">Candidatus Sulfuritelmatomonas gaucii</name>
    <dbReference type="NCBI Taxonomy" id="2043161"/>
    <lineage>
        <taxon>Bacteria</taxon>
        <taxon>Pseudomonadati</taxon>
        <taxon>Acidobacteriota</taxon>
        <taxon>Terriglobia</taxon>
        <taxon>Terriglobales</taxon>
        <taxon>Acidobacteriaceae</taxon>
        <taxon>Candidatus Sulfuritelmatomonas</taxon>
    </lineage>
</organism>
<evidence type="ECO:0000313" key="1">
    <source>
        <dbReference type="EMBL" id="SPE30196.1"/>
    </source>
</evidence>
<dbReference type="Proteomes" id="UP000239735">
    <property type="component" value="Unassembled WGS sequence"/>
</dbReference>
<dbReference type="AlphaFoldDB" id="A0A2N9M3Z8"/>
<accession>A0A2N9M3Z8</accession>
<protein>
    <submittedName>
        <fullName evidence="1">Uncharacterized protein</fullName>
    </submittedName>
</protein>
<evidence type="ECO:0000313" key="2">
    <source>
        <dbReference type="Proteomes" id="UP000239735"/>
    </source>
</evidence>
<name>A0A2N9M3Z8_9BACT</name>